<dbReference type="Proteomes" id="UP000178724">
    <property type="component" value="Unassembled WGS sequence"/>
</dbReference>
<dbReference type="Pfam" id="PF05635">
    <property type="entry name" value="23S_rRNA_IVP"/>
    <property type="match status" value="1"/>
</dbReference>
<dbReference type="Gene3D" id="1.20.1440.60">
    <property type="entry name" value="23S rRNA-intervening sequence"/>
    <property type="match status" value="1"/>
</dbReference>
<sequence length="125" mass="14442">MEGDKIKDFTDLEVWKCGHEFVIEIYKVTQTFPRQEIYGIISQLRRSAASITSNIAEGFSRFSYKDKARFYYIARGSVSESQNHLLISRDVGYLDQVSVSRLLSKADQIRRILNGLIRSTESRVE</sequence>
<evidence type="ECO:0000313" key="2">
    <source>
        <dbReference type="Proteomes" id="UP000178724"/>
    </source>
</evidence>
<name>A0A1F4Q4U6_UNCSA</name>
<dbReference type="NCBIfam" id="TIGR02436">
    <property type="entry name" value="four helix bundle protein"/>
    <property type="match status" value="1"/>
</dbReference>
<dbReference type="EMBL" id="METM01000003">
    <property type="protein sequence ID" value="OGB90907.1"/>
    <property type="molecule type" value="Genomic_DNA"/>
</dbReference>
<dbReference type="InterPro" id="IPR036583">
    <property type="entry name" value="23S_rRNA_IVS_sf"/>
</dbReference>
<dbReference type="PANTHER" id="PTHR38471:SF2">
    <property type="entry name" value="FOUR HELIX BUNDLE PROTEIN"/>
    <property type="match status" value="1"/>
</dbReference>
<dbReference type="SUPFAM" id="SSF158446">
    <property type="entry name" value="IVS-encoded protein-like"/>
    <property type="match status" value="1"/>
</dbReference>
<reference evidence="1 2" key="1">
    <citation type="journal article" date="2016" name="Nat. Commun.">
        <title>Thousands of microbial genomes shed light on interconnected biogeochemical processes in an aquifer system.</title>
        <authorList>
            <person name="Anantharaman K."/>
            <person name="Brown C.T."/>
            <person name="Hug L.A."/>
            <person name="Sharon I."/>
            <person name="Castelle C.J."/>
            <person name="Probst A.J."/>
            <person name="Thomas B.C."/>
            <person name="Singh A."/>
            <person name="Wilkins M.J."/>
            <person name="Karaoz U."/>
            <person name="Brodie E.L."/>
            <person name="Williams K.H."/>
            <person name="Hubbard S.S."/>
            <person name="Banfield J.F."/>
        </authorList>
    </citation>
    <scope>NUCLEOTIDE SEQUENCE [LARGE SCALE GENOMIC DNA]</scope>
</reference>
<evidence type="ECO:0000313" key="1">
    <source>
        <dbReference type="EMBL" id="OGB90907.1"/>
    </source>
</evidence>
<comment type="caution">
    <text evidence="1">The sequence shown here is derived from an EMBL/GenBank/DDBJ whole genome shotgun (WGS) entry which is preliminary data.</text>
</comment>
<accession>A0A1F4Q4U6</accession>
<dbReference type="InterPro" id="IPR012657">
    <property type="entry name" value="23S_rRNA-intervening_sequence"/>
</dbReference>
<evidence type="ECO:0008006" key="3">
    <source>
        <dbReference type="Google" id="ProtNLM"/>
    </source>
</evidence>
<protein>
    <recommendedName>
        <fullName evidence="3">Four helix bundle protein</fullName>
    </recommendedName>
</protein>
<dbReference type="AlphaFoldDB" id="A0A1F4Q4U6"/>
<organism evidence="1 2">
    <name type="scientific">candidate division WOR-1 bacterium RIFCSPHIGHO2_01_FULL_53_15</name>
    <dbReference type="NCBI Taxonomy" id="1802564"/>
    <lineage>
        <taxon>Bacteria</taxon>
        <taxon>Bacillati</taxon>
        <taxon>Saganbacteria</taxon>
    </lineage>
</organism>
<proteinExistence type="predicted"/>
<gene>
    <name evidence="1" type="ORF">A2625_07700</name>
</gene>
<dbReference type="PANTHER" id="PTHR38471">
    <property type="entry name" value="FOUR HELIX BUNDLE PROTEIN"/>
    <property type="match status" value="1"/>
</dbReference>
<dbReference type="CDD" id="cd16377">
    <property type="entry name" value="23S_rRNA_IVP_like"/>
    <property type="match status" value="1"/>
</dbReference>